<feature type="compositionally biased region" description="Acidic residues" evidence="2">
    <location>
        <begin position="337"/>
        <end position="347"/>
    </location>
</feature>
<evidence type="ECO:0000259" key="3">
    <source>
        <dbReference type="Pfam" id="PF09073"/>
    </source>
</evidence>
<accession>A0AAE0MGZ8</accession>
<dbReference type="Proteomes" id="UP001286456">
    <property type="component" value="Unassembled WGS sequence"/>
</dbReference>
<dbReference type="PANTHER" id="PTHR23325">
    <property type="entry name" value="SERUM RESPONSE FACTOR-BINDING"/>
    <property type="match status" value="1"/>
</dbReference>
<dbReference type="EMBL" id="JAUEPO010000002">
    <property type="protein sequence ID" value="KAK3332177.1"/>
    <property type="molecule type" value="Genomic_DNA"/>
</dbReference>
<dbReference type="GO" id="GO:0030686">
    <property type="term" value="C:90S preribosome"/>
    <property type="evidence" value="ECO:0007669"/>
    <property type="project" value="TreeGrafter"/>
</dbReference>
<keyword evidence="1" id="KW-0175">Coiled coil</keyword>
<feature type="compositionally biased region" description="Acidic residues" evidence="2">
    <location>
        <begin position="262"/>
        <end position="308"/>
    </location>
</feature>
<dbReference type="AlphaFoldDB" id="A0AAE0MGZ8"/>
<feature type="compositionally biased region" description="Basic residues" evidence="2">
    <location>
        <begin position="355"/>
        <end position="366"/>
    </location>
</feature>
<gene>
    <name evidence="4" type="ORF">B0T19DRAFT_97519</name>
</gene>
<feature type="domain" description="Bud22" evidence="3">
    <location>
        <begin position="20"/>
        <end position="514"/>
    </location>
</feature>
<evidence type="ECO:0000256" key="1">
    <source>
        <dbReference type="ARBA" id="ARBA00023054"/>
    </source>
</evidence>
<dbReference type="InterPro" id="IPR015158">
    <property type="entry name" value="Bud22_dom"/>
</dbReference>
<dbReference type="GO" id="GO:0005634">
    <property type="term" value="C:nucleus"/>
    <property type="evidence" value="ECO:0007669"/>
    <property type="project" value="TreeGrafter"/>
</dbReference>
<evidence type="ECO:0000313" key="5">
    <source>
        <dbReference type="Proteomes" id="UP001286456"/>
    </source>
</evidence>
<feature type="compositionally biased region" description="Basic and acidic residues" evidence="2">
    <location>
        <begin position="165"/>
        <end position="174"/>
    </location>
</feature>
<keyword evidence="5" id="KW-1185">Reference proteome</keyword>
<comment type="caution">
    <text evidence="4">The sequence shown here is derived from an EMBL/GenBank/DDBJ whole genome shotgun (WGS) entry which is preliminary data.</text>
</comment>
<reference evidence="4" key="1">
    <citation type="journal article" date="2023" name="Mol. Phylogenet. Evol.">
        <title>Genome-scale phylogeny and comparative genomics of the fungal order Sordariales.</title>
        <authorList>
            <person name="Hensen N."/>
            <person name="Bonometti L."/>
            <person name="Westerberg I."/>
            <person name="Brannstrom I.O."/>
            <person name="Guillou S."/>
            <person name="Cros-Aarteil S."/>
            <person name="Calhoun S."/>
            <person name="Haridas S."/>
            <person name="Kuo A."/>
            <person name="Mondo S."/>
            <person name="Pangilinan J."/>
            <person name="Riley R."/>
            <person name="LaButti K."/>
            <person name="Andreopoulos B."/>
            <person name="Lipzen A."/>
            <person name="Chen C."/>
            <person name="Yan M."/>
            <person name="Daum C."/>
            <person name="Ng V."/>
            <person name="Clum A."/>
            <person name="Steindorff A."/>
            <person name="Ohm R.A."/>
            <person name="Martin F."/>
            <person name="Silar P."/>
            <person name="Natvig D.O."/>
            <person name="Lalanne C."/>
            <person name="Gautier V."/>
            <person name="Ament-Velasquez S.L."/>
            <person name="Kruys A."/>
            <person name="Hutchinson M.I."/>
            <person name="Powell A.J."/>
            <person name="Barry K."/>
            <person name="Miller A.N."/>
            <person name="Grigoriev I.V."/>
            <person name="Debuchy R."/>
            <person name="Gladieux P."/>
            <person name="Hiltunen Thoren M."/>
            <person name="Johannesson H."/>
        </authorList>
    </citation>
    <scope>NUCLEOTIDE SEQUENCE</scope>
    <source>
        <strain evidence="4">SMH4131-1</strain>
    </source>
</reference>
<dbReference type="Pfam" id="PF09073">
    <property type="entry name" value="BUD22"/>
    <property type="match status" value="1"/>
</dbReference>
<evidence type="ECO:0000256" key="2">
    <source>
        <dbReference type="SAM" id="MobiDB-lite"/>
    </source>
</evidence>
<feature type="region of interest" description="Disordered" evidence="2">
    <location>
        <begin position="30"/>
        <end position="50"/>
    </location>
</feature>
<proteinExistence type="predicted"/>
<dbReference type="PANTHER" id="PTHR23325:SF1">
    <property type="entry name" value="SERUM RESPONSE FACTOR-BINDING PROTEIN 1"/>
    <property type="match status" value="1"/>
</dbReference>
<organism evidence="4 5">
    <name type="scientific">Cercophora scortea</name>
    <dbReference type="NCBI Taxonomy" id="314031"/>
    <lineage>
        <taxon>Eukaryota</taxon>
        <taxon>Fungi</taxon>
        <taxon>Dikarya</taxon>
        <taxon>Ascomycota</taxon>
        <taxon>Pezizomycotina</taxon>
        <taxon>Sordariomycetes</taxon>
        <taxon>Sordariomycetidae</taxon>
        <taxon>Sordariales</taxon>
        <taxon>Lasiosphaeriaceae</taxon>
        <taxon>Cercophora</taxon>
    </lineage>
</organism>
<protein>
    <submittedName>
        <fullName evidence="4">Bud-site selection protein</fullName>
    </submittedName>
</protein>
<feature type="region of interest" description="Disordered" evidence="2">
    <location>
        <begin position="143"/>
        <end position="498"/>
    </location>
</feature>
<feature type="compositionally biased region" description="Basic and acidic residues" evidence="2">
    <location>
        <begin position="185"/>
        <end position="226"/>
    </location>
</feature>
<name>A0AAE0MGZ8_9PEZI</name>
<dbReference type="InterPro" id="IPR037393">
    <property type="entry name" value="Bud22/SRFB1"/>
</dbReference>
<dbReference type="GO" id="GO:0030490">
    <property type="term" value="P:maturation of SSU-rRNA"/>
    <property type="evidence" value="ECO:0007669"/>
    <property type="project" value="TreeGrafter"/>
</dbReference>
<reference evidence="4" key="2">
    <citation type="submission" date="2023-06" db="EMBL/GenBank/DDBJ databases">
        <authorList>
            <consortium name="Lawrence Berkeley National Laboratory"/>
            <person name="Haridas S."/>
            <person name="Hensen N."/>
            <person name="Bonometti L."/>
            <person name="Westerberg I."/>
            <person name="Brannstrom I.O."/>
            <person name="Guillou S."/>
            <person name="Cros-Aarteil S."/>
            <person name="Calhoun S."/>
            <person name="Kuo A."/>
            <person name="Mondo S."/>
            <person name="Pangilinan J."/>
            <person name="Riley R."/>
            <person name="Labutti K."/>
            <person name="Andreopoulos B."/>
            <person name="Lipzen A."/>
            <person name="Chen C."/>
            <person name="Yanf M."/>
            <person name="Daum C."/>
            <person name="Ng V."/>
            <person name="Clum A."/>
            <person name="Steindorff A."/>
            <person name="Ohm R."/>
            <person name="Martin F."/>
            <person name="Silar P."/>
            <person name="Natvig D."/>
            <person name="Lalanne C."/>
            <person name="Gautier V."/>
            <person name="Ament-Velasquez S.L."/>
            <person name="Kruys A."/>
            <person name="Hutchinson M.I."/>
            <person name="Powell A.J."/>
            <person name="Barry K."/>
            <person name="Miller A.N."/>
            <person name="Grigoriev I.V."/>
            <person name="Debuchy R."/>
            <person name="Gladieux P."/>
            <person name="Thoren M.H."/>
            <person name="Johannesson H."/>
        </authorList>
    </citation>
    <scope>NUCLEOTIDE SEQUENCE</scope>
    <source>
        <strain evidence="4">SMH4131-1</strain>
    </source>
</reference>
<sequence>MGKRKRTDEEALEELLAGFRQELHHALKTAKGFERQRQSKRLRDAKVPADKRQRIQNEAVVLKSLDLQQTAHAHLCASLLRVKSIAESPKLPADIKSGAAKPDLTEEERIALHNVTSALYCRAEVRAATDKAIAGVCNALGLPVPDKRGKGKKPPATKEEEEEDGGKATKKNEKEDEPVTVAASIERDPSSAKRVKKEEAKKLAKDDDNYDSHEEIEEKAISKFEEMLGSSSDEDDDEDTPAQIAAKRNLLRQAVAAKELDPMEITDDEGGEEEDDGYGDLDPMEITDGEEDEDDDTEEANSDSEDSSFEGFGDLDISTKPTTSKPDKKSARNVQLQDEESESESSSDDALAPPPRKKLAKEKKSSKTAAPVGPVTGSTFLPSLMGGYISGSESASDLDEVLAPARKNRRGQRARQAIWEKKFKDEARHVKNGTGRARDAGWDLKRGAVGDGKPWKQGIKNPLGEGAGGEPKKERKPPTRDDLGTLHPSWEARKKLKESQLETAPYAGKKIKFDD</sequence>
<evidence type="ECO:0000313" key="4">
    <source>
        <dbReference type="EMBL" id="KAK3332177.1"/>
    </source>
</evidence>
<feature type="compositionally biased region" description="Basic and acidic residues" evidence="2">
    <location>
        <begin position="436"/>
        <end position="448"/>
    </location>
</feature>
<feature type="compositionally biased region" description="Basic and acidic residues" evidence="2">
    <location>
        <begin position="470"/>
        <end position="498"/>
    </location>
</feature>
<feature type="compositionally biased region" description="Basic and acidic residues" evidence="2">
    <location>
        <begin position="418"/>
        <end position="429"/>
    </location>
</feature>